<dbReference type="RefSeq" id="WP_070076336.1">
    <property type="nucleotide sequence ID" value="NZ_MKKJ01000031.1"/>
</dbReference>
<dbReference type="PANTHER" id="PTHR47506:SF7">
    <property type="entry name" value="TRANSCRIPTIONAL REGULATORY PROTEIN"/>
    <property type="match status" value="1"/>
</dbReference>
<dbReference type="InterPro" id="IPR001647">
    <property type="entry name" value="HTH_TetR"/>
</dbReference>
<gene>
    <name evidence="6" type="ORF">CW311_17815</name>
</gene>
<reference evidence="6 7" key="1">
    <citation type="submission" date="2017-12" db="EMBL/GenBank/DDBJ databases">
        <title>Draft Genome sequences of multiple microbial strains isolated from spacecraft associated surfaces.</title>
        <authorList>
            <person name="Seuylemezian A."/>
            <person name="Vaishampayan P."/>
            <person name="Venkateswaran K."/>
        </authorList>
    </citation>
    <scope>NUCLEOTIDE SEQUENCE [LARGE SCALE GENOMIC DNA]</scope>
    <source>
        <strain evidence="6 7">2P01AA</strain>
    </source>
</reference>
<dbReference type="Gene3D" id="1.10.357.10">
    <property type="entry name" value="Tetracycline Repressor, domain 2"/>
    <property type="match status" value="1"/>
</dbReference>
<keyword evidence="2 4" id="KW-0238">DNA-binding</keyword>
<dbReference type="PROSITE" id="PS50977">
    <property type="entry name" value="HTH_TETR_2"/>
    <property type="match status" value="1"/>
</dbReference>
<dbReference type="PANTHER" id="PTHR47506">
    <property type="entry name" value="TRANSCRIPTIONAL REGULATORY PROTEIN"/>
    <property type="match status" value="1"/>
</dbReference>
<dbReference type="Gene3D" id="1.10.10.60">
    <property type="entry name" value="Homeodomain-like"/>
    <property type="match status" value="1"/>
</dbReference>
<sequence length="189" mass="20863">MKVTKTQVKENREKIVTKATELFKSKGYDGIGIAELMSSAGFTHGGFYKHFSSKLDLIQISVKNGVEQVLKQIDGLSLKQFIQLYVSKQHRDHADQGCTLAALSCDAARQPEQVKQEFESGIEHLLQFIMAELAKHSTDENAELRKKAIGILSTSVGAVILSRACPDNASLSDEILLDCKEDLIKLIAE</sequence>
<dbReference type="Pfam" id="PF00440">
    <property type="entry name" value="TetR_N"/>
    <property type="match status" value="1"/>
</dbReference>
<dbReference type="PRINTS" id="PR00455">
    <property type="entry name" value="HTHTETR"/>
</dbReference>
<keyword evidence="1" id="KW-0805">Transcription regulation</keyword>
<dbReference type="OrthoDB" id="9798857at2"/>
<dbReference type="Proteomes" id="UP000233553">
    <property type="component" value="Unassembled WGS sequence"/>
</dbReference>
<dbReference type="AlphaFoldDB" id="A0A1E7R104"/>
<proteinExistence type="predicted"/>
<evidence type="ECO:0000256" key="4">
    <source>
        <dbReference type="PROSITE-ProRule" id="PRU00335"/>
    </source>
</evidence>
<feature type="DNA-binding region" description="H-T-H motif" evidence="4">
    <location>
        <begin position="32"/>
        <end position="51"/>
    </location>
</feature>
<keyword evidence="3" id="KW-0804">Transcription</keyword>
<dbReference type="SUPFAM" id="SSF48498">
    <property type="entry name" value="Tetracyclin repressor-like, C-terminal domain"/>
    <property type="match status" value="1"/>
</dbReference>
<dbReference type="InterPro" id="IPR054156">
    <property type="entry name" value="YxaF_TetR_C"/>
</dbReference>
<name>A0A1E7R104_9GAMM</name>
<dbReference type="EMBL" id="PISJ01000020">
    <property type="protein sequence ID" value="PKF31595.1"/>
    <property type="molecule type" value="Genomic_DNA"/>
</dbReference>
<comment type="caution">
    <text evidence="6">The sequence shown here is derived from an EMBL/GenBank/DDBJ whole genome shotgun (WGS) entry which is preliminary data.</text>
</comment>
<evidence type="ECO:0000259" key="5">
    <source>
        <dbReference type="PROSITE" id="PS50977"/>
    </source>
</evidence>
<dbReference type="SUPFAM" id="SSF46689">
    <property type="entry name" value="Homeodomain-like"/>
    <property type="match status" value="1"/>
</dbReference>
<protein>
    <submittedName>
        <fullName evidence="6">TetR/AcrR family transcriptional regulator</fullName>
    </submittedName>
</protein>
<dbReference type="InterPro" id="IPR036271">
    <property type="entry name" value="Tet_transcr_reg_TetR-rel_C_sf"/>
</dbReference>
<dbReference type="Pfam" id="PF21993">
    <property type="entry name" value="TetR_C_13_2"/>
    <property type="match status" value="1"/>
</dbReference>
<evidence type="ECO:0000313" key="7">
    <source>
        <dbReference type="Proteomes" id="UP000233553"/>
    </source>
</evidence>
<evidence type="ECO:0000256" key="3">
    <source>
        <dbReference type="ARBA" id="ARBA00023163"/>
    </source>
</evidence>
<dbReference type="GO" id="GO:0003677">
    <property type="term" value="F:DNA binding"/>
    <property type="evidence" value="ECO:0007669"/>
    <property type="project" value="UniProtKB-UniRule"/>
</dbReference>
<dbReference type="InterPro" id="IPR009057">
    <property type="entry name" value="Homeodomain-like_sf"/>
</dbReference>
<evidence type="ECO:0000313" key="6">
    <source>
        <dbReference type="EMBL" id="PKF31595.1"/>
    </source>
</evidence>
<evidence type="ECO:0000256" key="1">
    <source>
        <dbReference type="ARBA" id="ARBA00023015"/>
    </source>
</evidence>
<feature type="domain" description="HTH tetR-type" evidence="5">
    <location>
        <begin position="9"/>
        <end position="69"/>
    </location>
</feature>
<organism evidence="6 7">
    <name type="scientific">Acinetobacter proteolyticus</name>
    <dbReference type="NCBI Taxonomy" id="1776741"/>
    <lineage>
        <taxon>Bacteria</taxon>
        <taxon>Pseudomonadati</taxon>
        <taxon>Pseudomonadota</taxon>
        <taxon>Gammaproteobacteria</taxon>
        <taxon>Moraxellales</taxon>
        <taxon>Moraxellaceae</taxon>
        <taxon>Acinetobacter</taxon>
    </lineage>
</organism>
<evidence type="ECO:0000256" key="2">
    <source>
        <dbReference type="ARBA" id="ARBA00023125"/>
    </source>
</evidence>
<accession>A0A1E7R104</accession>